<gene>
    <name evidence="4" type="ORF">E3P86_02864</name>
    <name evidence="3" type="ORF">E3P90_03331</name>
</gene>
<dbReference type="SUPFAM" id="SSF90002">
    <property type="entry name" value="Hypothetical protein YjiA, C-terminal domain"/>
    <property type="match status" value="1"/>
</dbReference>
<dbReference type="InterPro" id="IPR011629">
    <property type="entry name" value="CobW-like_C"/>
</dbReference>
<feature type="compositionally biased region" description="Acidic residues" evidence="1">
    <location>
        <begin position="317"/>
        <end position="331"/>
    </location>
</feature>
<dbReference type="Pfam" id="PF07683">
    <property type="entry name" value="CobW_C"/>
    <property type="match status" value="1"/>
</dbReference>
<protein>
    <recommendedName>
        <fullName evidence="2">CobW C-terminal domain-containing protein</fullName>
    </recommendedName>
</protein>
<name>A0A4T0G4P5_WALIC</name>
<dbReference type="SMART" id="SM00833">
    <property type="entry name" value="CobW_C"/>
    <property type="match status" value="1"/>
</dbReference>
<feature type="region of interest" description="Disordered" evidence="1">
    <location>
        <begin position="314"/>
        <end position="350"/>
    </location>
</feature>
<feature type="domain" description="CobW C-terminal" evidence="2">
    <location>
        <begin position="283"/>
        <end position="466"/>
    </location>
</feature>
<dbReference type="Proteomes" id="UP000310689">
    <property type="component" value="Unassembled WGS sequence"/>
</dbReference>
<dbReference type="Proteomes" id="UP000306954">
    <property type="component" value="Unassembled WGS sequence"/>
</dbReference>
<dbReference type="OMA" id="CGHEHAH"/>
<evidence type="ECO:0000259" key="2">
    <source>
        <dbReference type="SMART" id="SM00833"/>
    </source>
</evidence>
<dbReference type="Pfam" id="PF02492">
    <property type="entry name" value="cobW"/>
    <property type="match status" value="2"/>
</dbReference>
<dbReference type="InterPro" id="IPR027417">
    <property type="entry name" value="P-loop_NTPase"/>
</dbReference>
<comment type="caution">
    <text evidence="3">The sequence shown here is derived from an EMBL/GenBank/DDBJ whole genome shotgun (WGS) entry which is preliminary data.</text>
</comment>
<reference evidence="5 6" key="1">
    <citation type="submission" date="2019-03" db="EMBL/GenBank/DDBJ databases">
        <title>Sequencing 23 genomes of Wallemia ichthyophaga.</title>
        <authorList>
            <person name="Gostincar C."/>
        </authorList>
    </citation>
    <scope>NUCLEOTIDE SEQUENCE [LARGE SCALE GENOMIC DNA]</scope>
    <source>
        <strain evidence="4 6">EXF-6200</strain>
        <strain evidence="3 5">EXF-8621</strain>
    </source>
</reference>
<evidence type="ECO:0000313" key="4">
    <source>
        <dbReference type="EMBL" id="TIB34145.1"/>
    </source>
</evidence>
<dbReference type="InterPro" id="IPR003495">
    <property type="entry name" value="CobW/HypB/UreG_nucleotide-bd"/>
</dbReference>
<accession>A0A4T0G4P5</accession>
<dbReference type="AlphaFoldDB" id="A0A4T0G4P5"/>
<dbReference type="Gene3D" id="3.40.50.300">
    <property type="entry name" value="P-loop containing nucleotide triphosphate hydrolases"/>
    <property type="match status" value="1"/>
</dbReference>
<evidence type="ECO:0000256" key="1">
    <source>
        <dbReference type="SAM" id="MobiDB-lite"/>
    </source>
</evidence>
<dbReference type="PANTHER" id="PTHR43603:SF1">
    <property type="entry name" value="ZINC-REGULATED GTPASE METALLOPROTEIN ACTIVATOR 1"/>
    <property type="match status" value="1"/>
</dbReference>
<dbReference type="OrthoDB" id="259708at2759"/>
<dbReference type="SUPFAM" id="SSF52540">
    <property type="entry name" value="P-loop containing nucleoside triphosphate hydrolases"/>
    <property type="match status" value="1"/>
</dbReference>
<proteinExistence type="predicted"/>
<evidence type="ECO:0000313" key="3">
    <source>
        <dbReference type="EMBL" id="TIB09291.1"/>
    </source>
</evidence>
<evidence type="ECO:0000313" key="6">
    <source>
        <dbReference type="Proteomes" id="UP000310689"/>
    </source>
</evidence>
<dbReference type="PANTHER" id="PTHR43603">
    <property type="entry name" value="COBW DOMAIN-CONTAINING PROTEIN DDB_G0274527"/>
    <property type="match status" value="1"/>
</dbReference>
<sequence>MSGIDKRIPITIVSGFTGYGKSDAIAHILKSKAADLRTVVLTQNVDRIKNMVESAADCVQLKGNCGCCSFRSELTSQIYDIANTGKYDYMLIESSDAADPEELAETVAVEMENDDQDDEAEEDDAEVDECERVAGEKVKQILKEGGLVKFVKMDTAVTIVDGEKLLNDFHSTEFVGDGEKNDEDDEEEESTLTDALIAQIEFADIVYLNNASKMSEDAKMHAEGVVKSLNHRATVVQVDNAAVDAKDVIHSGLFNPEQSFNPQWLQSVKNPNGGDSYTNKNDIESFVYRRKVPFHPARLAKLFKESFHFIQQSDAQDAQEDEWEDQEEEVVEDKGKGKAAAIEEDKEEPAQMDEITTENIVDAIDRKQKSVFASLLRAKGSFWIASRAAVGGAIQASGPVLSAASGEMWYTKIPEDEISQISPDEQKYIKDVVFDEKFGDRRQEIYIVGGPNFNRNEVEQALDSALLTDDEFNTYKSIYDKQMGVFDKDEELSKAFDGDSEFVQWVDDLIMALLDQEEEDEQ</sequence>
<dbReference type="EMBL" id="SPOF01000044">
    <property type="protein sequence ID" value="TIB09291.1"/>
    <property type="molecule type" value="Genomic_DNA"/>
</dbReference>
<dbReference type="EMBL" id="SPOI01000169">
    <property type="protein sequence ID" value="TIB34145.1"/>
    <property type="molecule type" value="Genomic_DNA"/>
</dbReference>
<dbReference type="InterPro" id="IPR051927">
    <property type="entry name" value="Zn_Chap_cDPG_Synth"/>
</dbReference>
<evidence type="ECO:0000313" key="5">
    <source>
        <dbReference type="Proteomes" id="UP000306954"/>
    </source>
</evidence>
<organism evidence="3 5">
    <name type="scientific">Wallemia ichthyophaga</name>
    <dbReference type="NCBI Taxonomy" id="245174"/>
    <lineage>
        <taxon>Eukaryota</taxon>
        <taxon>Fungi</taxon>
        <taxon>Dikarya</taxon>
        <taxon>Basidiomycota</taxon>
        <taxon>Wallemiomycotina</taxon>
        <taxon>Wallemiomycetes</taxon>
        <taxon>Wallemiales</taxon>
        <taxon>Wallemiaceae</taxon>
        <taxon>Wallemia</taxon>
    </lineage>
</organism>